<dbReference type="RefSeq" id="WP_418891813.1">
    <property type="nucleotide sequence ID" value="NZ_JBEUWX010000002.1"/>
</dbReference>
<comment type="subcellular location">
    <subcellularLocation>
        <location evidence="1">Cell membrane</location>
        <topology evidence="1">Peripheral membrane protein</topology>
        <orientation evidence="1">Cytoplasmic side</orientation>
    </subcellularLocation>
</comment>
<reference evidence="3" key="1">
    <citation type="submission" date="2024-06" db="EMBL/GenBank/DDBJ databases">
        <title>Radixoralia hellwigii gen. nov., sp nov., isolated from a root canal in the human oral cavity.</title>
        <authorList>
            <person name="Bartsch S."/>
            <person name="Wittmer A."/>
            <person name="Schulz A.-K."/>
            <person name="Neumann-Schaal M."/>
            <person name="Wolf J."/>
            <person name="Gronow S."/>
            <person name="Tennert C."/>
            <person name="Haecker G."/>
            <person name="Cieplik F."/>
            <person name="Al-Ahmad A."/>
        </authorList>
    </citation>
    <scope>NUCLEOTIDE SEQUENCE [LARGE SCALE GENOMIC DNA]</scope>
    <source>
        <strain evidence="3">Wk13</strain>
    </source>
</reference>
<dbReference type="NCBIfam" id="TIGR00278">
    <property type="entry name" value="membrane protein insertion efficiency factor YidD"/>
    <property type="match status" value="1"/>
</dbReference>
<comment type="caution">
    <text evidence="2">The sequence shown here is derived from an EMBL/GenBank/DDBJ whole genome shotgun (WGS) entry which is preliminary data.</text>
</comment>
<dbReference type="Proteomes" id="UP001574673">
    <property type="component" value="Unassembled WGS sequence"/>
</dbReference>
<protein>
    <recommendedName>
        <fullName evidence="1">Putative membrane protein insertion efficiency factor</fullName>
    </recommendedName>
</protein>
<comment type="function">
    <text evidence="1">Could be involved in insertion of integral membrane proteins into the membrane.</text>
</comment>
<evidence type="ECO:0000313" key="3">
    <source>
        <dbReference type="Proteomes" id="UP001574673"/>
    </source>
</evidence>
<dbReference type="HAMAP" id="MF_00386">
    <property type="entry name" value="UPF0161_YidD"/>
    <property type="match status" value="1"/>
</dbReference>
<keyword evidence="1" id="KW-1003">Cell membrane</keyword>
<comment type="similarity">
    <text evidence="1">Belongs to the UPF0161 family.</text>
</comment>
<dbReference type="SMART" id="SM01234">
    <property type="entry name" value="Haemolytic"/>
    <property type="match status" value="1"/>
</dbReference>
<dbReference type="PANTHER" id="PTHR33383:SF1">
    <property type="entry name" value="MEMBRANE PROTEIN INSERTION EFFICIENCY FACTOR-RELATED"/>
    <property type="match status" value="1"/>
</dbReference>
<evidence type="ECO:0000313" key="2">
    <source>
        <dbReference type="EMBL" id="MFA9950779.1"/>
    </source>
</evidence>
<organism evidence="2 3">
    <name type="scientific">Dentiradicibacter hellwigii</name>
    <dbReference type="NCBI Taxonomy" id="3149053"/>
    <lineage>
        <taxon>Bacteria</taxon>
        <taxon>Pseudomonadati</taxon>
        <taxon>Pseudomonadota</taxon>
        <taxon>Betaproteobacteria</taxon>
        <taxon>Rhodocyclales</taxon>
        <taxon>Rhodocyclaceae</taxon>
        <taxon>Dentiradicibacter</taxon>
    </lineage>
</organism>
<dbReference type="EMBL" id="JBEUWX010000002">
    <property type="protein sequence ID" value="MFA9950779.1"/>
    <property type="molecule type" value="Genomic_DNA"/>
</dbReference>
<proteinExistence type="inferred from homology"/>
<dbReference type="InterPro" id="IPR002696">
    <property type="entry name" value="Membr_insert_effic_factor_YidD"/>
</dbReference>
<keyword evidence="1" id="KW-0472">Membrane</keyword>
<sequence length="69" mass="7901">MKNMILLMIRFYRLVVSPMLGQRCRFVPSCSEYTSEAIEKHGVFKGICLGVARIFRCHPWNPGGFDPVP</sequence>
<dbReference type="Pfam" id="PF01809">
    <property type="entry name" value="YidD"/>
    <property type="match status" value="1"/>
</dbReference>
<dbReference type="PANTHER" id="PTHR33383">
    <property type="entry name" value="MEMBRANE PROTEIN INSERTION EFFICIENCY FACTOR-RELATED"/>
    <property type="match status" value="1"/>
</dbReference>
<evidence type="ECO:0000256" key="1">
    <source>
        <dbReference type="HAMAP-Rule" id="MF_00386"/>
    </source>
</evidence>
<accession>A0ABV4UGM4</accession>
<gene>
    <name evidence="2" type="primary">yidD</name>
    <name evidence="2" type="ORF">ABCS64_10685</name>
</gene>
<keyword evidence="3" id="KW-1185">Reference proteome</keyword>
<name>A0ABV4UGM4_9RHOO</name>